<dbReference type="AlphaFoldDB" id="A0AAV1CQF2"/>
<dbReference type="Pfam" id="PF14111">
    <property type="entry name" value="DUF4283"/>
    <property type="match status" value="1"/>
</dbReference>
<organism evidence="3 4">
    <name type="scientific">Oldenlandia corymbosa var. corymbosa</name>
    <dbReference type="NCBI Taxonomy" id="529605"/>
    <lineage>
        <taxon>Eukaryota</taxon>
        <taxon>Viridiplantae</taxon>
        <taxon>Streptophyta</taxon>
        <taxon>Embryophyta</taxon>
        <taxon>Tracheophyta</taxon>
        <taxon>Spermatophyta</taxon>
        <taxon>Magnoliopsida</taxon>
        <taxon>eudicotyledons</taxon>
        <taxon>Gunneridae</taxon>
        <taxon>Pentapetalae</taxon>
        <taxon>asterids</taxon>
        <taxon>lamiids</taxon>
        <taxon>Gentianales</taxon>
        <taxon>Rubiaceae</taxon>
        <taxon>Rubioideae</taxon>
        <taxon>Spermacoceae</taxon>
        <taxon>Hedyotis-Oldenlandia complex</taxon>
        <taxon>Oldenlandia</taxon>
    </lineage>
</organism>
<reference evidence="3" key="1">
    <citation type="submission" date="2023-03" db="EMBL/GenBank/DDBJ databases">
        <authorList>
            <person name="Julca I."/>
        </authorList>
    </citation>
    <scope>NUCLEOTIDE SEQUENCE</scope>
</reference>
<feature type="region of interest" description="Disordered" evidence="1">
    <location>
        <begin position="1"/>
        <end position="29"/>
    </location>
</feature>
<gene>
    <name evidence="3" type="ORF">OLC1_LOCUS8037</name>
</gene>
<dbReference type="EMBL" id="OX459120">
    <property type="protein sequence ID" value="CAI9097596.1"/>
    <property type="molecule type" value="Genomic_DNA"/>
</dbReference>
<dbReference type="PANTHER" id="PTHR31286:SF99">
    <property type="entry name" value="DUF4283 DOMAIN-CONTAINING PROTEIN"/>
    <property type="match status" value="1"/>
</dbReference>
<evidence type="ECO:0000313" key="4">
    <source>
        <dbReference type="Proteomes" id="UP001161247"/>
    </source>
</evidence>
<name>A0AAV1CQF2_OLDCO</name>
<protein>
    <submittedName>
        <fullName evidence="3">OLC1v1034065C1</fullName>
    </submittedName>
</protein>
<evidence type="ECO:0000313" key="3">
    <source>
        <dbReference type="EMBL" id="CAI9097596.1"/>
    </source>
</evidence>
<feature type="domain" description="DUF4283" evidence="2">
    <location>
        <begin position="127"/>
        <end position="184"/>
    </location>
</feature>
<proteinExistence type="predicted"/>
<accession>A0AAV1CQF2</accession>
<dbReference type="PANTHER" id="PTHR31286">
    <property type="entry name" value="GLYCINE-RICH CELL WALL STRUCTURAL PROTEIN 1.8-LIKE"/>
    <property type="match status" value="1"/>
</dbReference>
<evidence type="ECO:0000259" key="2">
    <source>
        <dbReference type="Pfam" id="PF14111"/>
    </source>
</evidence>
<evidence type="ECO:0000256" key="1">
    <source>
        <dbReference type="SAM" id="MobiDB-lite"/>
    </source>
</evidence>
<dbReference type="InterPro" id="IPR025558">
    <property type="entry name" value="DUF4283"/>
</dbReference>
<dbReference type="Proteomes" id="UP001161247">
    <property type="component" value="Chromosome 3"/>
</dbReference>
<sequence>MSKQPEGEGVPPIQPPQNPILPGMEDGTNKKPIYQGFEERFGPILRETFRERLLRQGKKKEVPMFADNDDFETLDDDMEIVDDGLRSKIHFSQRIKDIMGKPWEEHAVYVKLMNDKTVAVATPSDRLDSLWPESEGQSIMYYDNRYFLVRFMRKEDATHALTRCPWVLLDSYLHIQPWECNFNAQANKIESMVVWIRLPGIPVDYYKKILRRFGRLLRRVVHVDQ</sequence>
<dbReference type="InterPro" id="IPR040256">
    <property type="entry name" value="At4g02000-like"/>
</dbReference>
<keyword evidence="4" id="KW-1185">Reference proteome</keyword>